<feature type="region of interest" description="Disordered" evidence="1">
    <location>
        <begin position="1"/>
        <end position="30"/>
    </location>
</feature>
<protein>
    <submittedName>
        <fullName evidence="3">Uncharacterized protein</fullName>
    </submittedName>
</protein>
<accession>A0A8H3YHR3</accession>
<evidence type="ECO:0000256" key="1">
    <source>
        <dbReference type="SAM" id="MobiDB-lite"/>
    </source>
</evidence>
<keyword evidence="2" id="KW-0472">Membrane</keyword>
<keyword evidence="2" id="KW-1133">Transmembrane helix</keyword>
<keyword evidence="2" id="KW-0812">Transmembrane</keyword>
<dbReference type="Gene3D" id="3.40.30.10">
    <property type="entry name" value="Glutaredoxin"/>
    <property type="match status" value="1"/>
</dbReference>
<evidence type="ECO:0000313" key="3">
    <source>
        <dbReference type="EMBL" id="GHJ90174.1"/>
    </source>
</evidence>
<dbReference type="EMBL" id="BLZA01000057">
    <property type="protein sequence ID" value="GHJ90174.1"/>
    <property type="molecule type" value="Genomic_DNA"/>
</dbReference>
<dbReference type="PROSITE" id="PS51354">
    <property type="entry name" value="GLUTAREDOXIN_2"/>
    <property type="match status" value="1"/>
</dbReference>
<proteinExistence type="predicted"/>
<feature type="transmembrane region" description="Helical" evidence="2">
    <location>
        <begin position="127"/>
        <end position="145"/>
    </location>
</feature>
<dbReference type="Proteomes" id="UP000620104">
    <property type="component" value="Unassembled WGS sequence"/>
</dbReference>
<evidence type="ECO:0000313" key="4">
    <source>
        <dbReference type="Proteomes" id="UP000620104"/>
    </source>
</evidence>
<feature type="compositionally biased region" description="Pro residues" evidence="1">
    <location>
        <begin position="1"/>
        <end position="11"/>
    </location>
</feature>
<organism evidence="3 4">
    <name type="scientific">Naganishia liquefaciens</name>
    <dbReference type="NCBI Taxonomy" id="104408"/>
    <lineage>
        <taxon>Eukaryota</taxon>
        <taxon>Fungi</taxon>
        <taxon>Dikarya</taxon>
        <taxon>Basidiomycota</taxon>
        <taxon>Agaricomycotina</taxon>
        <taxon>Tremellomycetes</taxon>
        <taxon>Filobasidiales</taxon>
        <taxon>Filobasidiaceae</taxon>
        <taxon>Naganishia</taxon>
    </lineage>
</organism>
<reference evidence="3" key="1">
    <citation type="submission" date="2020-07" db="EMBL/GenBank/DDBJ databases">
        <title>Draft Genome Sequence of a Deep-Sea Yeast, Naganishia (Cryptococcus) liquefaciens strain N6.</title>
        <authorList>
            <person name="Han Y.W."/>
            <person name="Kajitani R."/>
            <person name="Morimoto H."/>
            <person name="Parhat M."/>
            <person name="Tsubouchi H."/>
            <person name="Bakenova O."/>
            <person name="Ogata M."/>
            <person name="Argunhan B."/>
            <person name="Aoki R."/>
            <person name="Kajiwara S."/>
            <person name="Itoh T."/>
            <person name="Iwasaki H."/>
        </authorList>
    </citation>
    <scope>NUCLEOTIDE SEQUENCE</scope>
    <source>
        <strain evidence="3">N6</strain>
    </source>
</reference>
<gene>
    <name evidence="3" type="ORF">NliqN6_6576</name>
</gene>
<keyword evidence="4" id="KW-1185">Reference proteome</keyword>
<comment type="caution">
    <text evidence="3">The sequence shown here is derived from an EMBL/GenBank/DDBJ whole genome shotgun (WGS) entry which is preliminary data.</text>
</comment>
<dbReference type="OrthoDB" id="423313at2759"/>
<name>A0A8H3YHR3_9TREE</name>
<dbReference type="InterPro" id="IPR036249">
    <property type="entry name" value="Thioredoxin-like_sf"/>
</dbReference>
<dbReference type="SUPFAM" id="SSF52833">
    <property type="entry name" value="Thioredoxin-like"/>
    <property type="match status" value="1"/>
</dbReference>
<dbReference type="AlphaFoldDB" id="A0A8H3YHR3"/>
<sequence length="452" mass="51027">MPLYSLPPTPDASPCDWDQNMSRGPTPLGHAAAVHPAGAPLYGLGFSPTLFEEHLEDELEVVSIGGERARRRDFRSAPPLKPPPFVNARPRRATLPLPECTPDFDIVPAKTTTLRQRRQRAQRNRNVIWAVVLCWTIFFVFTKIFRTAVFTDWMEKNAKWSAQLSQFTGDSMHGLEEDFTPSTRPVYFHRTQRLRYERYIADRTRIEKGISSLNANQDNPQVDGSALPTGISASLAESSAIAEVIDNMLLWPDVESHTSGRGHLRGVYHEALVALHDIDPIFDIGADELSSLLEQTDGRRRRAIQAMVRRVKVEELPSGWRNPSSFELLMSRIWTRSDDSSDIFGENTLEGATERSGDFAPSTDVVVFTKGPSPLSRRIQIYLHSRYNAEFVLIDLAARDDGDIIESFLRRLTGHDALPHWLIGTESIDDWDEVEHLQSPGLHNERPSKEKA</sequence>
<evidence type="ECO:0000256" key="2">
    <source>
        <dbReference type="SAM" id="Phobius"/>
    </source>
</evidence>